<reference evidence="2" key="1">
    <citation type="submission" date="2016-10" db="EMBL/GenBank/DDBJ databases">
        <authorList>
            <person name="Varghese N."/>
            <person name="Submissions S."/>
        </authorList>
    </citation>
    <scope>NUCLEOTIDE SEQUENCE [LARGE SCALE GENOMIC DNA]</scope>
    <source>
        <strain evidence="2">CGMCC 4.3506</strain>
    </source>
</reference>
<dbReference type="Proteomes" id="UP000199623">
    <property type="component" value="Unassembled WGS sequence"/>
</dbReference>
<sequence length="195" mass="22147">MADYEALLWDLLDLVGAEPPPRGERDWVHRARWTAGKAVGRRAEEGDGVQDEWFDPLVRAMILEPDPSFSRQLVEPALAAFGRDRVQLALLTHLETGAPADAAGAARAWYWSNRQFRSSPFPTSPDLSRRYHHAALHRFVADEDLDVRRCILPRLPLHPGWYPAELHDLVAEAVRIARTSDDSYLRHRVEIQVTG</sequence>
<dbReference type="EMBL" id="FNCC01000001">
    <property type="protein sequence ID" value="SDF40353.1"/>
    <property type="molecule type" value="Genomic_DNA"/>
</dbReference>
<accession>A0A1G7KT05</accession>
<gene>
    <name evidence="1" type="ORF">SAMN05216553_101464</name>
</gene>
<protein>
    <submittedName>
        <fullName evidence="1">Uncharacterized protein</fullName>
    </submittedName>
</protein>
<proteinExistence type="predicted"/>
<name>A0A1G7KT05_9PSEU</name>
<evidence type="ECO:0000313" key="2">
    <source>
        <dbReference type="Proteomes" id="UP000199623"/>
    </source>
</evidence>
<keyword evidence="2" id="KW-1185">Reference proteome</keyword>
<organism evidence="1 2">
    <name type="scientific">Lentzea fradiae</name>
    <dbReference type="NCBI Taxonomy" id="200378"/>
    <lineage>
        <taxon>Bacteria</taxon>
        <taxon>Bacillati</taxon>
        <taxon>Actinomycetota</taxon>
        <taxon>Actinomycetes</taxon>
        <taxon>Pseudonocardiales</taxon>
        <taxon>Pseudonocardiaceae</taxon>
        <taxon>Lentzea</taxon>
    </lineage>
</organism>
<evidence type="ECO:0000313" key="1">
    <source>
        <dbReference type="EMBL" id="SDF40353.1"/>
    </source>
</evidence>
<dbReference type="AlphaFoldDB" id="A0A1G7KT05"/>